<dbReference type="Pfam" id="PF00782">
    <property type="entry name" value="DSPc"/>
    <property type="match status" value="1"/>
</dbReference>
<dbReference type="InParanoid" id="A0A5J5ET68"/>
<dbReference type="FunFam" id="3.90.190.10:FF:000110">
    <property type="entry name" value="PPS1p Protein phosphatase"/>
    <property type="match status" value="1"/>
</dbReference>
<sequence>MSTPALPIPCADGERTTPIQIPNKHMPSPSPGGILFTSPVTPPASPPEGLPITEATKCMESLLHPPDDYRRLCSSPPVYAIDAPGVAAAVNFTSRQPLPAIDQLFPWAHGLHPDNGLQLSFFCARSGKKAAKRMPTCYRGTLIVKVGRDINSSKLKGAIIPEEILPLNTQTPGFLCVDPREGFNVRNFHIQVAKFAGLSDIVVYGDDDTDPVEVMRVAKRISAAQLYHRAQCQGTTREFPIYSTFVVESAFSVFENLFPGMVTTDSRGLLTGKVVEFCRWERMEMCSMSRASEIANNVWLGSTADVRHKEHKWGVVIDANDDLAPLPETLQELLEVTEHSSEQLFLDFPGSGTISPSSWSKIEVDGMIEMCKWMYAVANGEYTEDEHRDSDGDLRMTPSERQPRKILIHCIDGYTETSLLALAYIMYAEVLPVHEAWISLHTKKKRNFFAYDKDLAFLRYIEHKLLDAAVRKSDQCAKSERKKNPPEWLYRMDGSLPSRVLPYMYLGNLLHANNCGLLQALGIKRVLSIGEEVSWTNEERKSFGEDKVTIVKDLQDNGCDPLEHQFRRCLDFIDESHRLDEPILVHCRVGVSRSATICIAEVMRSLKLSLPRAYCYVRARRLNVIIQPHLRFMYELLKFEESLSGCSPKRELEWTHVAREIAAMNRPYTRQT</sequence>
<dbReference type="InterPro" id="IPR003595">
    <property type="entry name" value="Tyr_Pase_cat"/>
</dbReference>
<reference evidence="6 7" key="1">
    <citation type="submission" date="2019-09" db="EMBL/GenBank/DDBJ databases">
        <title>Draft genome of the ectomycorrhizal ascomycete Sphaerosporella brunnea.</title>
        <authorList>
            <consortium name="DOE Joint Genome Institute"/>
            <person name="Benucci G.M."/>
            <person name="Marozzi G."/>
            <person name="Antonielli L."/>
            <person name="Sanchez S."/>
            <person name="Marco P."/>
            <person name="Wang X."/>
            <person name="Falini L.B."/>
            <person name="Barry K."/>
            <person name="Haridas S."/>
            <person name="Lipzen A."/>
            <person name="Labutti K."/>
            <person name="Grigoriev I.V."/>
            <person name="Murat C."/>
            <person name="Martin F."/>
            <person name="Albertini E."/>
            <person name="Donnini D."/>
            <person name="Bonito G."/>
        </authorList>
    </citation>
    <scope>NUCLEOTIDE SEQUENCE [LARGE SCALE GENOMIC DNA]</scope>
    <source>
        <strain evidence="6 7">Sb_GMNB300</strain>
    </source>
</reference>
<name>A0A5J5ET68_9PEZI</name>
<dbReference type="InterPro" id="IPR053239">
    <property type="entry name" value="Dual_spec_PTase"/>
</dbReference>
<dbReference type="GO" id="GO:0005634">
    <property type="term" value="C:nucleus"/>
    <property type="evidence" value="ECO:0007669"/>
    <property type="project" value="GOC"/>
</dbReference>
<dbReference type="PROSITE" id="PS50056">
    <property type="entry name" value="TYR_PHOSPHATASE_2"/>
    <property type="match status" value="1"/>
</dbReference>
<dbReference type="AlphaFoldDB" id="A0A5J5ET68"/>
<dbReference type="PANTHER" id="PTHR47550">
    <property type="entry name" value="DUAL SPECIFICITY PROTEIN PHOSPHATASE PPS1"/>
    <property type="match status" value="1"/>
</dbReference>
<keyword evidence="1" id="KW-0378">Hydrolase</keyword>
<proteinExistence type="predicted"/>
<dbReference type="OrthoDB" id="273181at2759"/>
<keyword evidence="2" id="KW-0904">Protein phosphatase</keyword>
<dbReference type="InterPro" id="IPR016130">
    <property type="entry name" value="Tyr_Pase_AS"/>
</dbReference>
<accession>A0A5J5ET68</accession>
<evidence type="ECO:0000256" key="3">
    <source>
        <dbReference type="SAM" id="MobiDB-lite"/>
    </source>
</evidence>
<evidence type="ECO:0000256" key="2">
    <source>
        <dbReference type="ARBA" id="ARBA00022912"/>
    </source>
</evidence>
<evidence type="ECO:0000313" key="6">
    <source>
        <dbReference type="EMBL" id="KAA8901442.1"/>
    </source>
</evidence>
<evidence type="ECO:0000256" key="1">
    <source>
        <dbReference type="ARBA" id="ARBA00022801"/>
    </source>
</evidence>
<dbReference type="PROSITE" id="PS00383">
    <property type="entry name" value="TYR_PHOSPHATASE_1"/>
    <property type="match status" value="1"/>
</dbReference>
<comment type="caution">
    <text evidence="6">The sequence shown here is derived from an EMBL/GenBank/DDBJ whole genome shotgun (WGS) entry which is preliminary data.</text>
</comment>
<dbReference type="InterPro" id="IPR000387">
    <property type="entry name" value="Tyr_Pase_dom"/>
</dbReference>
<dbReference type="GO" id="GO:0008138">
    <property type="term" value="F:protein tyrosine/serine/threonine phosphatase activity"/>
    <property type="evidence" value="ECO:0007669"/>
    <property type="project" value="InterPro"/>
</dbReference>
<dbReference type="SMART" id="SM00195">
    <property type="entry name" value="DSPc"/>
    <property type="match status" value="1"/>
</dbReference>
<dbReference type="SMART" id="SM00404">
    <property type="entry name" value="PTPc_motif"/>
    <property type="match status" value="1"/>
</dbReference>
<gene>
    <name evidence="6" type="ORF">FN846DRAFT_781189</name>
</gene>
<dbReference type="InterPro" id="IPR047949">
    <property type="entry name" value="PPS1_DSP"/>
</dbReference>
<dbReference type="CDD" id="cd14516">
    <property type="entry name" value="DSP_fungal_PPS1"/>
    <property type="match status" value="1"/>
</dbReference>
<feature type="domain" description="Tyrosine specific protein phosphatases" evidence="5">
    <location>
        <begin position="564"/>
        <end position="632"/>
    </location>
</feature>
<protein>
    <submittedName>
        <fullName evidence="6">Uncharacterized protein</fullName>
    </submittedName>
</protein>
<dbReference type="EMBL" id="VXIS01000144">
    <property type="protein sequence ID" value="KAA8901442.1"/>
    <property type="molecule type" value="Genomic_DNA"/>
</dbReference>
<evidence type="ECO:0000313" key="7">
    <source>
        <dbReference type="Proteomes" id="UP000326924"/>
    </source>
</evidence>
<keyword evidence="7" id="KW-1185">Reference proteome</keyword>
<dbReference type="SUPFAM" id="SSF52799">
    <property type="entry name" value="(Phosphotyrosine protein) phosphatases II"/>
    <property type="match status" value="2"/>
</dbReference>
<dbReference type="PROSITE" id="PS50054">
    <property type="entry name" value="TYR_PHOSPHATASE_DUAL"/>
    <property type="match status" value="1"/>
</dbReference>
<evidence type="ECO:0000259" key="5">
    <source>
        <dbReference type="PROSITE" id="PS50056"/>
    </source>
</evidence>
<organism evidence="6 7">
    <name type="scientific">Sphaerosporella brunnea</name>
    <dbReference type="NCBI Taxonomy" id="1250544"/>
    <lineage>
        <taxon>Eukaryota</taxon>
        <taxon>Fungi</taxon>
        <taxon>Dikarya</taxon>
        <taxon>Ascomycota</taxon>
        <taxon>Pezizomycotina</taxon>
        <taxon>Pezizomycetes</taxon>
        <taxon>Pezizales</taxon>
        <taxon>Pyronemataceae</taxon>
        <taxon>Sphaerosporella</taxon>
    </lineage>
</organism>
<feature type="domain" description="Tyrosine-protein phosphatase" evidence="4">
    <location>
        <begin position="496"/>
        <end position="645"/>
    </location>
</feature>
<dbReference type="PANTHER" id="PTHR47550:SF1">
    <property type="entry name" value="DUAL SPECIFICITY PROTEIN PHOSPHATASE PPS1"/>
    <property type="match status" value="1"/>
</dbReference>
<evidence type="ECO:0000259" key="4">
    <source>
        <dbReference type="PROSITE" id="PS50054"/>
    </source>
</evidence>
<dbReference type="InterPro" id="IPR029021">
    <property type="entry name" value="Prot-tyrosine_phosphatase-like"/>
</dbReference>
<feature type="region of interest" description="Disordered" evidence="3">
    <location>
        <begin position="1"/>
        <end position="24"/>
    </location>
</feature>
<dbReference type="GO" id="GO:0033260">
    <property type="term" value="P:nuclear DNA replication"/>
    <property type="evidence" value="ECO:0007669"/>
    <property type="project" value="InterPro"/>
</dbReference>
<dbReference type="InterPro" id="IPR020422">
    <property type="entry name" value="TYR_PHOSPHATASE_DUAL_dom"/>
</dbReference>
<dbReference type="InterPro" id="IPR000340">
    <property type="entry name" value="Dual-sp_phosphatase_cat-dom"/>
</dbReference>
<dbReference type="Gene3D" id="3.90.190.10">
    <property type="entry name" value="Protein tyrosine phosphatase superfamily"/>
    <property type="match status" value="2"/>
</dbReference>
<dbReference type="Proteomes" id="UP000326924">
    <property type="component" value="Unassembled WGS sequence"/>
</dbReference>